<sequence>MISALPIELENSRVNLEGDSNVILKALFATAIRFHLPVAVWRLPNTSEIKLCVSLRPAQTSGDVPQLESGVSGFAFYPFQVSATYPAHFIKADITYSSLSAKLKFNFKLNENPEYVALVQRLQEYFEKIKGSAHTSNWHVSRKVKPYQTSEANFKHLVEESVAAIDAGQMEKVVLSRVRSTELTAGFDLMATYLRLQKTYPNAFVSLVSIPEMGTWMGASPEILVQVSKDRIFKTVALAGTQALTPDCNPAKALWQQKEIEEQSLVKRYILHCFKRIQLRDYTEIGPRTVVAGNLMHLRTDFTVDMKKEAFPMLGTHMLQLLHPTSAVCGMPKETAMEFIMQKEGYDRAYFSGFLGPVHIDGESNIYVNLRCSQLLEQVALTYAGAGITAESEPDKEWLETRLKMDTIRQVFQNSAL</sequence>
<reference evidence="7 8" key="1">
    <citation type="submission" date="2018-04" db="EMBL/GenBank/DDBJ databases">
        <title>Adhaeribacter sp. HMF7616 genome sequencing and assembly.</title>
        <authorList>
            <person name="Kang H."/>
            <person name="Kang J."/>
            <person name="Cha I."/>
            <person name="Kim H."/>
            <person name="Joh K."/>
        </authorList>
    </citation>
    <scope>NUCLEOTIDE SEQUENCE [LARGE SCALE GENOMIC DNA]</scope>
    <source>
        <strain evidence="7 8">HMF7616</strain>
    </source>
</reference>
<dbReference type="EMBL" id="QASA01000001">
    <property type="protein sequence ID" value="RDC62577.1"/>
    <property type="molecule type" value="Genomic_DNA"/>
</dbReference>
<dbReference type="InterPro" id="IPR004561">
    <property type="entry name" value="IsoChor_synthase"/>
</dbReference>
<dbReference type="AlphaFoldDB" id="A0A369QH34"/>
<feature type="domain" description="Chorismate-utilising enzyme C-terminal" evidence="6">
    <location>
        <begin position="151"/>
        <end position="404"/>
    </location>
</feature>
<dbReference type="PANTHER" id="PTHR42839">
    <property type="entry name" value="ISOCHORISMATE SYNTHASE ENTC"/>
    <property type="match status" value="1"/>
</dbReference>
<keyword evidence="4 7" id="KW-0413">Isomerase</keyword>
<gene>
    <name evidence="7" type="primary">entC</name>
    <name evidence="7" type="ORF">AHMF7616_01171</name>
</gene>
<dbReference type="Pfam" id="PF00425">
    <property type="entry name" value="Chorismate_bind"/>
    <property type="match status" value="1"/>
</dbReference>
<name>A0A369QH34_9BACT</name>
<dbReference type="InterPro" id="IPR005801">
    <property type="entry name" value="ADC_synthase"/>
</dbReference>
<evidence type="ECO:0000313" key="8">
    <source>
        <dbReference type="Proteomes" id="UP000253919"/>
    </source>
</evidence>
<dbReference type="InterPro" id="IPR015890">
    <property type="entry name" value="Chorismate_C"/>
</dbReference>
<dbReference type="SUPFAM" id="SSF56322">
    <property type="entry name" value="ADC synthase"/>
    <property type="match status" value="1"/>
</dbReference>
<dbReference type="RefSeq" id="WP_233507352.1">
    <property type="nucleotide sequence ID" value="NZ_QASA01000001.1"/>
</dbReference>
<evidence type="ECO:0000256" key="1">
    <source>
        <dbReference type="ARBA" id="ARBA00000799"/>
    </source>
</evidence>
<evidence type="ECO:0000259" key="6">
    <source>
        <dbReference type="Pfam" id="PF00425"/>
    </source>
</evidence>
<protein>
    <recommendedName>
        <fullName evidence="3">isochorismate synthase</fullName>
        <ecNumber evidence="3">5.4.4.2</ecNumber>
    </recommendedName>
    <alternativeName>
        <fullName evidence="5">Isochorismate mutase</fullName>
    </alternativeName>
</protein>
<evidence type="ECO:0000256" key="4">
    <source>
        <dbReference type="ARBA" id="ARBA00023235"/>
    </source>
</evidence>
<evidence type="ECO:0000256" key="3">
    <source>
        <dbReference type="ARBA" id="ARBA00012824"/>
    </source>
</evidence>
<keyword evidence="8" id="KW-1185">Reference proteome</keyword>
<dbReference type="GO" id="GO:0008909">
    <property type="term" value="F:isochorismate synthase activity"/>
    <property type="evidence" value="ECO:0007669"/>
    <property type="project" value="UniProtKB-EC"/>
</dbReference>
<comment type="similarity">
    <text evidence="2">Belongs to the isochorismate synthase family.</text>
</comment>
<organism evidence="7 8">
    <name type="scientific">Adhaeribacter pallidiroseus</name>
    <dbReference type="NCBI Taxonomy" id="2072847"/>
    <lineage>
        <taxon>Bacteria</taxon>
        <taxon>Pseudomonadati</taxon>
        <taxon>Bacteroidota</taxon>
        <taxon>Cytophagia</taxon>
        <taxon>Cytophagales</taxon>
        <taxon>Hymenobacteraceae</taxon>
        <taxon>Adhaeribacter</taxon>
    </lineage>
</organism>
<dbReference type="Proteomes" id="UP000253919">
    <property type="component" value="Unassembled WGS sequence"/>
</dbReference>
<dbReference type="Gene3D" id="3.60.120.10">
    <property type="entry name" value="Anthranilate synthase"/>
    <property type="match status" value="1"/>
</dbReference>
<evidence type="ECO:0000256" key="2">
    <source>
        <dbReference type="ARBA" id="ARBA00005297"/>
    </source>
</evidence>
<accession>A0A369QH34</accession>
<evidence type="ECO:0000313" key="7">
    <source>
        <dbReference type="EMBL" id="RDC62577.1"/>
    </source>
</evidence>
<dbReference type="PANTHER" id="PTHR42839:SF2">
    <property type="entry name" value="ISOCHORISMATE SYNTHASE ENTC"/>
    <property type="match status" value="1"/>
</dbReference>
<proteinExistence type="inferred from homology"/>
<comment type="caution">
    <text evidence="7">The sequence shown here is derived from an EMBL/GenBank/DDBJ whole genome shotgun (WGS) entry which is preliminary data.</text>
</comment>
<dbReference type="NCBIfam" id="TIGR00543">
    <property type="entry name" value="isochor_syn"/>
    <property type="match status" value="1"/>
</dbReference>
<comment type="catalytic activity">
    <reaction evidence="1">
        <text>chorismate = isochorismate</text>
        <dbReference type="Rhea" id="RHEA:18985"/>
        <dbReference type="ChEBI" id="CHEBI:29748"/>
        <dbReference type="ChEBI" id="CHEBI:29780"/>
        <dbReference type="EC" id="5.4.4.2"/>
    </reaction>
</comment>
<dbReference type="EC" id="5.4.4.2" evidence="3"/>
<evidence type="ECO:0000256" key="5">
    <source>
        <dbReference type="ARBA" id="ARBA00041564"/>
    </source>
</evidence>